<keyword evidence="1" id="KW-1133">Transmembrane helix</keyword>
<dbReference type="GO" id="GO:0005262">
    <property type="term" value="F:calcium channel activity"/>
    <property type="evidence" value="ECO:0007669"/>
    <property type="project" value="InterPro"/>
</dbReference>
<dbReference type="InParanoid" id="A0A1E7FC40"/>
<dbReference type="GO" id="GO:0032469">
    <property type="term" value="P:endoplasmic reticulum calcium ion homeostasis"/>
    <property type="evidence" value="ECO:0007669"/>
    <property type="project" value="InterPro"/>
</dbReference>
<gene>
    <name evidence="2" type="ORF">FRACYDRAFT_275769</name>
</gene>
<organism evidence="2 3">
    <name type="scientific">Fragilariopsis cylindrus CCMP1102</name>
    <dbReference type="NCBI Taxonomy" id="635003"/>
    <lineage>
        <taxon>Eukaryota</taxon>
        <taxon>Sar</taxon>
        <taxon>Stramenopiles</taxon>
        <taxon>Ochrophyta</taxon>
        <taxon>Bacillariophyta</taxon>
        <taxon>Bacillariophyceae</taxon>
        <taxon>Bacillariophycidae</taxon>
        <taxon>Bacillariales</taxon>
        <taxon>Bacillariaceae</taxon>
        <taxon>Fragilariopsis</taxon>
    </lineage>
</organism>
<dbReference type="PANTHER" id="PTHR20917:SF0">
    <property type="entry name" value="CALCIUM LOAD-ACTIVATED CALCIUM CHANNEL"/>
    <property type="match status" value="1"/>
</dbReference>
<evidence type="ECO:0000313" key="2">
    <source>
        <dbReference type="EMBL" id="OEU15727.1"/>
    </source>
</evidence>
<feature type="transmembrane region" description="Helical" evidence="1">
    <location>
        <begin position="134"/>
        <end position="152"/>
    </location>
</feature>
<reference evidence="2 3" key="1">
    <citation type="submission" date="2016-09" db="EMBL/GenBank/DDBJ databases">
        <title>Extensive genetic diversity and differential bi-allelic expression allows diatom success in the polar Southern Ocean.</title>
        <authorList>
            <consortium name="DOE Joint Genome Institute"/>
            <person name="Mock T."/>
            <person name="Otillar R.P."/>
            <person name="Strauss J."/>
            <person name="Dupont C."/>
            <person name="Frickenhaus S."/>
            <person name="Maumus F."/>
            <person name="Mcmullan M."/>
            <person name="Sanges R."/>
            <person name="Schmutz J."/>
            <person name="Toseland A."/>
            <person name="Valas R."/>
            <person name="Veluchamy A."/>
            <person name="Ward B.J."/>
            <person name="Allen A."/>
            <person name="Barry K."/>
            <person name="Falciatore A."/>
            <person name="Ferrante M."/>
            <person name="Fortunato A.E."/>
            <person name="Gloeckner G."/>
            <person name="Gruber A."/>
            <person name="Hipkin R."/>
            <person name="Janech M."/>
            <person name="Kroth P."/>
            <person name="Leese F."/>
            <person name="Lindquist E."/>
            <person name="Lyon B.R."/>
            <person name="Martin J."/>
            <person name="Mayer C."/>
            <person name="Parker M."/>
            <person name="Quesneville H."/>
            <person name="Raymond J."/>
            <person name="Uhlig C."/>
            <person name="Valentin K.U."/>
            <person name="Worden A.Z."/>
            <person name="Armbrust E.V."/>
            <person name="Bowler C."/>
            <person name="Green B."/>
            <person name="Moulton V."/>
            <person name="Van Oosterhout C."/>
            <person name="Grigoriev I."/>
        </authorList>
    </citation>
    <scope>NUCLEOTIDE SEQUENCE [LARGE SCALE GENOMIC DNA]</scope>
    <source>
        <strain evidence="2 3">CCMP1102</strain>
    </source>
</reference>
<feature type="transmembrane region" description="Helical" evidence="1">
    <location>
        <begin position="6"/>
        <end position="29"/>
    </location>
</feature>
<keyword evidence="1" id="KW-0472">Membrane</keyword>
<name>A0A1E7FC40_9STRA</name>
<keyword evidence="1" id="KW-0812">Transmembrane</keyword>
<dbReference type="GO" id="GO:0005789">
    <property type="term" value="C:endoplasmic reticulum membrane"/>
    <property type="evidence" value="ECO:0007669"/>
    <property type="project" value="InterPro"/>
</dbReference>
<keyword evidence="3" id="KW-1185">Reference proteome</keyword>
<protein>
    <submittedName>
        <fullName evidence="2">Uncharacterized protein</fullName>
    </submittedName>
</protein>
<dbReference type="PANTHER" id="PTHR20917">
    <property type="entry name" value="PNAS-RELATED"/>
    <property type="match status" value="1"/>
</dbReference>
<dbReference type="InterPro" id="IPR008559">
    <property type="entry name" value="TMCO1"/>
</dbReference>
<dbReference type="FunCoup" id="A0A1E7FC40">
    <property type="interactions" value="130"/>
</dbReference>
<dbReference type="OrthoDB" id="41595at2759"/>
<dbReference type="AlphaFoldDB" id="A0A1E7FC40"/>
<dbReference type="Proteomes" id="UP000095751">
    <property type="component" value="Unassembled WGS sequence"/>
</dbReference>
<proteinExistence type="predicted"/>
<feature type="transmembrane region" description="Helical" evidence="1">
    <location>
        <begin position="63"/>
        <end position="81"/>
    </location>
</feature>
<dbReference type="KEGG" id="fcy:FRACYDRAFT_275769"/>
<evidence type="ECO:0000256" key="1">
    <source>
        <dbReference type="SAM" id="Phobius"/>
    </source>
</evidence>
<evidence type="ECO:0000313" key="3">
    <source>
        <dbReference type="Proteomes" id="UP000095751"/>
    </source>
</evidence>
<dbReference type="EMBL" id="KV784359">
    <property type="protein sequence ID" value="OEU15727.1"/>
    <property type="molecule type" value="Genomic_DNA"/>
</dbReference>
<sequence length="194" mass="21654">MTTSEILNIVVTVGICQLIIDLLANYFVYNNDQYERSKKISKKYDRAETDYSASCADVARRHFLPNMLSSIFFVILLRILGTEHKGKVMGVLPFAPYSIISRITSRGLDWKELITLAGTDETLLSDTTMHPKQAFSFMFVYVLSGLAIKFYVNKAVGTQPPAGADKGITTIMDSPMGQSVMKSFGIDPNDMKME</sequence>
<accession>A0A1E7FC40</accession>